<protein>
    <submittedName>
        <fullName evidence="1">Ribulose-1,5 bisphosphate carboxylase/oxygenase small subunit N-methyltransferase I</fullName>
    </submittedName>
</protein>
<comment type="caution">
    <text evidence="1">The sequence shown here is derived from an EMBL/GenBank/DDBJ whole genome shotgun (WGS) entry which is preliminary data.</text>
</comment>
<evidence type="ECO:0000313" key="1">
    <source>
        <dbReference type="EMBL" id="POM79757.1"/>
    </source>
</evidence>
<dbReference type="CDD" id="cd10527">
    <property type="entry name" value="SET_LSMT"/>
    <property type="match status" value="1"/>
</dbReference>
<keyword evidence="2" id="KW-1185">Reference proteome</keyword>
<proteinExistence type="predicted"/>
<dbReference type="Gene3D" id="3.90.1410.10">
    <property type="entry name" value="set domain protein methyltransferase, domain 1"/>
    <property type="match status" value="1"/>
</dbReference>
<dbReference type="GO" id="GO:0016279">
    <property type="term" value="F:protein-lysine N-methyltransferase activity"/>
    <property type="evidence" value="ECO:0007669"/>
    <property type="project" value="TreeGrafter"/>
</dbReference>
<feature type="non-terminal residue" evidence="1">
    <location>
        <position position="242"/>
    </location>
</feature>
<evidence type="ECO:0000313" key="2">
    <source>
        <dbReference type="Proteomes" id="UP000237271"/>
    </source>
</evidence>
<dbReference type="AlphaFoldDB" id="A0A2P4YPM3"/>
<dbReference type="EMBL" id="NCKW01001055">
    <property type="protein sequence ID" value="POM79757.1"/>
    <property type="molecule type" value="Genomic_DNA"/>
</dbReference>
<dbReference type="InterPro" id="IPR046341">
    <property type="entry name" value="SET_dom_sf"/>
</dbReference>
<dbReference type="Proteomes" id="UP000237271">
    <property type="component" value="Unassembled WGS sequence"/>
</dbReference>
<name>A0A2P4YPM3_9STRA</name>
<dbReference type="SUPFAM" id="SSF82199">
    <property type="entry name" value="SET domain"/>
    <property type="match status" value="1"/>
</dbReference>
<reference evidence="1 2" key="1">
    <citation type="journal article" date="2017" name="Genome Biol. Evol.">
        <title>Phytophthora megakarya and P. palmivora, closely related causal agents of cacao black pod rot, underwent increases in genome sizes and gene numbers by different mechanisms.</title>
        <authorList>
            <person name="Ali S.S."/>
            <person name="Shao J."/>
            <person name="Lary D.J."/>
            <person name="Kronmiller B."/>
            <person name="Shen D."/>
            <person name="Strem M.D."/>
            <person name="Amoako-Attah I."/>
            <person name="Akrofi A.Y."/>
            <person name="Begoude B.A."/>
            <person name="Ten Hoopen G.M."/>
            <person name="Coulibaly K."/>
            <person name="Kebe B.I."/>
            <person name="Melnick R.L."/>
            <person name="Guiltinan M.J."/>
            <person name="Tyler B.M."/>
            <person name="Meinhardt L.W."/>
            <person name="Bailey B.A."/>
        </authorList>
    </citation>
    <scope>NUCLEOTIDE SEQUENCE [LARGE SCALE GENOMIC DNA]</scope>
    <source>
        <strain evidence="2">sbr112.9</strain>
    </source>
</reference>
<gene>
    <name evidence="1" type="ORF">PHPALM_2497</name>
</gene>
<dbReference type="PANTHER" id="PTHR13271">
    <property type="entry name" value="UNCHARACTERIZED PUTATIVE METHYLTRANSFERASE"/>
    <property type="match status" value="1"/>
</dbReference>
<organism evidence="1 2">
    <name type="scientific">Phytophthora palmivora</name>
    <dbReference type="NCBI Taxonomy" id="4796"/>
    <lineage>
        <taxon>Eukaryota</taxon>
        <taxon>Sar</taxon>
        <taxon>Stramenopiles</taxon>
        <taxon>Oomycota</taxon>
        <taxon>Peronosporomycetes</taxon>
        <taxon>Peronosporales</taxon>
        <taxon>Peronosporaceae</taxon>
        <taxon>Phytophthora</taxon>
    </lineage>
</organism>
<dbReference type="OrthoDB" id="341421at2759"/>
<dbReference type="InterPro" id="IPR050600">
    <property type="entry name" value="SETD3_SETD6_MTase"/>
</dbReference>
<accession>A0A2P4YPM3</accession>
<sequence>MSSVTSTVLQPQGFNFGRGTAYVTTEDVVEGDEILSLPMSKVMSVASAGRSRVGLLLEANPDLPPAIALGLHLMEERALGAMSNFSEFVATLPSIDPINSTLFYTEENLKVIEGSQLLRYTLGRAQAIEAFYDALLQPLTSREAVDPPIFREEDFALEHFRWAMGVVWASAFPFGENEQDVVLAPVLDTIGICTQLDEEGNERSRKACRIEAFWELLDSLGITELERSGVFALVHSTNLTDN</sequence>
<dbReference type="PANTHER" id="PTHR13271:SF148">
    <property type="entry name" value="SET DOMAIN-CONTAINING PROTEIN"/>
    <property type="match status" value="1"/>
</dbReference>